<dbReference type="OrthoDB" id="2013972at2759"/>
<protein>
    <submittedName>
        <fullName evidence="1">Uncharacterized protein</fullName>
    </submittedName>
</protein>
<keyword evidence="2" id="KW-1185">Reference proteome</keyword>
<dbReference type="AlphaFoldDB" id="A0A397U5A8"/>
<name>A0A397U5A8_9GLOM</name>
<evidence type="ECO:0000313" key="2">
    <source>
        <dbReference type="Proteomes" id="UP000266673"/>
    </source>
</evidence>
<comment type="caution">
    <text evidence="1">The sequence shown here is derived from an EMBL/GenBank/DDBJ whole genome shotgun (WGS) entry which is preliminary data.</text>
</comment>
<evidence type="ECO:0000313" key="1">
    <source>
        <dbReference type="EMBL" id="RIB05422.1"/>
    </source>
</evidence>
<dbReference type="EMBL" id="QKWP01001985">
    <property type="protein sequence ID" value="RIB05422.1"/>
    <property type="molecule type" value="Genomic_DNA"/>
</dbReference>
<dbReference type="Proteomes" id="UP000266673">
    <property type="component" value="Unassembled WGS sequence"/>
</dbReference>
<sequence length="181" mass="21584">MYVCKSYIYKYLIMKFAHNKSQDPSKISNFSKIIKDYKISIYKRFNCTSFNSCGVLVYLNEKNTRKMGLKYSKFLSHTKFKRSANSNNSNNSNNSPPIKKIFNDDFKFIDGRRYHNVENIHYFLPNDDQEIDRLQLQHYMMRYIWRSNFSSPVRDLLNEGGVHVLDVGFVWSSYMDFRNGI</sequence>
<reference evidence="1 2" key="1">
    <citation type="submission" date="2018-06" db="EMBL/GenBank/DDBJ databases">
        <title>Comparative genomics reveals the genomic features of Rhizophagus irregularis, R. cerebriforme, R. diaphanum and Gigaspora rosea, and their symbiotic lifestyle signature.</title>
        <authorList>
            <person name="Morin E."/>
            <person name="San Clemente H."/>
            <person name="Chen E.C.H."/>
            <person name="De La Providencia I."/>
            <person name="Hainaut M."/>
            <person name="Kuo A."/>
            <person name="Kohler A."/>
            <person name="Murat C."/>
            <person name="Tang N."/>
            <person name="Roy S."/>
            <person name="Loubradou J."/>
            <person name="Henrissat B."/>
            <person name="Grigoriev I.V."/>
            <person name="Corradi N."/>
            <person name="Roux C."/>
            <person name="Martin F.M."/>
        </authorList>
    </citation>
    <scope>NUCLEOTIDE SEQUENCE [LARGE SCALE GENOMIC DNA]</scope>
    <source>
        <strain evidence="1 2">DAOM 194757</strain>
    </source>
</reference>
<gene>
    <name evidence="1" type="ORF">C2G38_2280735</name>
</gene>
<proteinExistence type="predicted"/>
<organism evidence="1 2">
    <name type="scientific">Gigaspora rosea</name>
    <dbReference type="NCBI Taxonomy" id="44941"/>
    <lineage>
        <taxon>Eukaryota</taxon>
        <taxon>Fungi</taxon>
        <taxon>Fungi incertae sedis</taxon>
        <taxon>Mucoromycota</taxon>
        <taxon>Glomeromycotina</taxon>
        <taxon>Glomeromycetes</taxon>
        <taxon>Diversisporales</taxon>
        <taxon>Gigasporaceae</taxon>
        <taxon>Gigaspora</taxon>
    </lineage>
</organism>
<accession>A0A397U5A8</accession>
<dbReference type="STRING" id="44941.A0A397U5A8"/>